<evidence type="ECO:0000256" key="1">
    <source>
        <dbReference type="SAM" id="MobiDB-lite"/>
    </source>
</evidence>
<organism evidence="2 3">
    <name type="scientific">Amblyomma americanum</name>
    <name type="common">Lone star tick</name>
    <dbReference type="NCBI Taxonomy" id="6943"/>
    <lineage>
        <taxon>Eukaryota</taxon>
        <taxon>Metazoa</taxon>
        <taxon>Ecdysozoa</taxon>
        <taxon>Arthropoda</taxon>
        <taxon>Chelicerata</taxon>
        <taxon>Arachnida</taxon>
        <taxon>Acari</taxon>
        <taxon>Parasitiformes</taxon>
        <taxon>Ixodida</taxon>
        <taxon>Ixodoidea</taxon>
        <taxon>Ixodidae</taxon>
        <taxon>Amblyomminae</taxon>
        <taxon>Amblyomma</taxon>
    </lineage>
</organism>
<accession>A0AAQ4FHZ1</accession>
<evidence type="ECO:0000313" key="3">
    <source>
        <dbReference type="Proteomes" id="UP001321473"/>
    </source>
</evidence>
<protein>
    <submittedName>
        <fullName evidence="2">Uncharacterized protein</fullName>
    </submittedName>
</protein>
<feature type="compositionally biased region" description="Polar residues" evidence="1">
    <location>
        <begin position="62"/>
        <end position="72"/>
    </location>
</feature>
<dbReference type="Proteomes" id="UP001321473">
    <property type="component" value="Unassembled WGS sequence"/>
</dbReference>
<keyword evidence="3" id="KW-1185">Reference proteome</keyword>
<comment type="caution">
    <text evidence="2">The sequence shown here is derived from an EMBL/GenBank/DDBJ whole genome shotgun (WGS) entry which is preliminary data.</text>
</comment>
<evidence type="ECO:0000313" key="2">
    <source>
        <dbReference type="EMBL" id="KAK8786800.1"/>
    </source>
</evidence>
<dbReference type="EMBL" id="JARKHS020002381">
    <property type="protein sequence ID" value="KAK8786800.1"/>
    <property type="molecule type" value="Genomic_DNA"/>
</dbReference>
<gene>
    <name evidence="2" type="ORF">V5799_023425</name>
</gene>
<name>A0AAQ4FHZ1_AMBAM</name>
<dbReference type="AlphaFoldDB" id="A0AAQ4FHZ1"/>
<sequence length="415" mass="40471">MEASATTTTIVDNQMCVQVQGKEISPEEYHNDAGWTLAGERMSRLRQRTPDSGKPDGPGGSQTSPKSKFNKNVRSSAIKAARMLAMPLEESKIVVRPRGGLDIVKTGTTTVAAAILAAAKITSEESAADTICPNTQQNIMVVSTPNEDNVARYDKIQEIYIQDKPYKVRAYRTAPHDTVKGVIRGIPIDVSTAELDKNIVNERNPLSEDAKRIGNTTTAIVVFQGPKICTVFLSTLVGSALSGFVGGGAGGLGGGLGGYGGGLGGGLGGYGGGGFGGGLGGFGGGGFGGGLGGGAGNVGVGSSVVLLSGGAAGGRRVVAGPAFLVRSVHHVNQVSGGGAIVAHSGVGGVGGGAGVGGFGAGGLGGAGFGAGGLGGYGGYGGGLGGGYGGGLGGGYGGGLGGGAVAGKLLLVKSHK</sequence>
<reference evidence="2 3" key="1">
    <citation type="journal article" date="2023" name="Arcadia Sci">
        <title>De novo assembly of a long-read Amblyomma americanum tick genome.</title>
        <authorList>
            <person name="Chou S."/>
            <person name="Poskanzer K.E."/>
            <person name="Rollins M."/>
            <person name="Thuy-Boun P.S."/>
        </authorList>
    </citation>
    <scope>NUCLEOTIDE SEQUENCE [LARGE SCALE GENOMIC DNA]</scope>
    <source>
        <strain evidence="2">F_SG_1</strain>
        <tissue evidence="2">Salivary glands</tissue>
    </source>
</reference>
<feature type="region of interest" description="Disordered" evidence="1">
    <location>
        <begin position="45"/>
        <end position="72"/>
    </location>
</feature>
<proteinExistence type="predicted"/>